<comment type="caution">
    <text evidence="1">The sequence shown here is derived from an EMBL/GenBank/DDBJ whole genome shotgun (WGS) entry which is preliminary data.</text>
</comment>
<sequence length="105" mass="12180">AFVRYMYGVISKDPRAPYYENIWFSYIPPEKIPNVKSFSSERSTVIIFEDLCVAPKYIQNQIIPFFTHGLIFNGGSSTHDIFKIVERYTNDVKGASMVINSYLRQ</sequence>
<reference evidence="1" key="1">
    <citation type="submission" date="2021-06" db="EMBL/GenBank/DDBJ databases">
        <authorList>
            <person name="Kallberg Y."/>
            <person name="Tangrot J."/>
            <person name="Rosling A."/>
        </authorList>
    </citation>
    <scope>NUCLEOTIDE SEQUENCE</scope>
    <source>
        <strain evidence="1">IL203A</strain>
    </source>
</reference>
<evidence type="ECO:0000313" key="1">
    <source>
        <dbReference type="EMBL" id="CAG8686336.1"/>
    </source>
</evidence>
<protein>
    <submittedName>
        <fullName evidence="1">2278_t:CDS:1</fullName>
    </submittedName>
</protein>
<proteinExistence type="predicted"/>
<feature type="non-terminal residue" evidence="1">
    <location>
        <position position="1"/>
    </location>
</feature>
<accession>A0ACA9P072</accession>
<dbReference type="EMBL" id="CAJVPU010022630">
    <property type="protein sequence ID" value="CAG8686336.1"/>
    <property type="molecule type" value="Genomic_DNA"/>
</dbReference>
<name>A0ACA9P072_9GLOM</name>
<organism evidence="1 2">
    <name type="scientific">Dentiscutata heterogama</name>
    <dbReference type="NCBI Taxonomy" id="1316150"/>
    <lineage>
        <taxon>Eukaryota</taxon>
        <taxon>Fungi</taxon>
        <taxon>Fungi incertae sedis</taxon>
        <taxon>Mucoromycota</taxon>
        <taxon>Glomeromycotina</taxon>
        <taxon>Glomeromycetes</taxon>
        <taxon>Diversisporales</taxon>
        <taxon>Gigasporaceae</taxon>
        <taxon>Dentiscutata</taxon>
    </lineage>
</organism>
<keyword evidence="2" id="KW-1185">Reference proteome</keyword>
<dbReference type="Proteomes" id="UP000789702">
    <property type="component" value="Unassembled WGS sequence"/>
</dbReference>
<evidence type="ECO:0000313" key="2">
    <source>
        <dbReference type="Proteomes" id="UP000789702"/>
    </source>
</evidence>
<feature type="non-terminal residue" evidence="1">
    <location>
        <position position="105"/>
    </location>
</feature>
<gene>
    <name evidence="1" type="ORF">DHETER_LOCUS10937</name>
</gene>